<protein>
    <submittedName>
        <fullName evidence="3">Uncharacterized protein</fullName>
    </submittedName>
</protein>
<reference evidence="3 4" key="1">
    <citation type="submission" date="2016-05" db="EMBL/GenBank/DDBJ databases">
        <title>Nuclear genome of Blastocystis sp. subtype 1 NandII.</title>
        <authorList>
            <person name="Gentekaki E."/>
            <person name="Curtis B."/>
            <person name="Stairs C."/>
            <person name="Eme L."/>
            <person name="Herman E."/>
            <person name="Klimes V."/>
            <person name="Arias M.C."/>
            <person name="Elias M."/>
            <person name="Hilliou F."/>
            <person name="Klute M."/>
            <person name="Malik S.-B."/>
            <person name="Pightling A."/>
            <person name="Rachubinski R."/>
            <person name="Salas D."/>
            <person name="Schlacht A."/>
            <person name="Suga H."/>
            <person name="Archibald J."/>
            <person name="Ball S.G."/>
            <person name="Clark G."/>
            <person name="Dacks J."/>
            <person name="Van Der Giezen M."/>
            <person name="Tsaousis A."/>
            <person name="Roger A."/>
        </authorList>
    </citation>
    <scope>NUCLEOTIDE SEQUENCE [LARGE SCALE GENOMIC DNA]</scope>
    <source>
        <strain evidence="4">ATCC 50177 / NandII</strain>
    </source>
</reference>
<proteinExistence type="predicted"/>
<keyword evidence="4" id="KW-1185">Reference proteome</keyword>
<sequence length="207" mass="22722">MDFVTFVVFLLGIALALDCGEYTTDCRVAGPIFVQHAFVVSTDKQGHAKQIQMEESQYTEDGCRGTPYLVFDTDLRLKIRSSASSSYDYYDMTYKSVKMTVKDTNTFASLGFACKKRVRQGSSFSLSSNECTQAGLPYTRVYTDSIGTTIQGVRIQSSDKRIQFLGLTAKQSGIAGCTGTIVTIVVICVVAVIVLLAALILCYCKRK</sequence>
<evidence type="ECO:0000313" key="3">
    <source>
        <dbReference type="EMBL" id="OAO17202.1"/>
    </source>
</evidence>
<dbReference type="AlphaFoldDB" id="A0A196SLW5"/>
<gene>
    <name evidence="3" type="ORF">AV274_1061</name>
</gene>
<keyword evidence="2" id="KW-0732">Signal</keyword>
<dbReference type="EMBL" id="LXWW01000042">
    <property type="protein sequence ID" value="OAO17202.1"/>
    <property type="molecule type" value="Genomic_DNA"/>
</dbReference>
<comment type="caution">
    <text evidence="3">The sequence shown here is derived from an EMBL/GenBank/DDBJ whole genome shotgun (WGS) entry which is preliminary data.</text>
</comment>
<dbReference type="Proteomes" id="UP000078348">
    <property type="component" value="Unassembled WGS sequence"/>
</dbReference>
<evidence type="ECO:0000313" key="4">
    <source>
        <dbReference type="Proteomes" id="UP000078348"/>
    </source>
</evidence>
<organism evidence="3 4">
    <name type="scientific">Blastocystis sp. subtype 1 (strain ATCC 50177 / NandII)</name>
    <dbReference type="NCBI Taxonomy" id="478820"/>
    <lineage>
        <taxon>Eukaryota</taxon>
        <taxon>Sar</taxon>
        <taxon>Stramenopiles</taxon>
        <taxon>Bigyra</taxon>
        <taxon>Opalozoa</taxon>
        <taxon>Opalinata</taxon>
        <taxon>Blastocystidae</taxon>
        <taxon>Blastocystis</taxon>
    </lineage>
</organism>
<feature type="transmembrane region" description="Helical" evidence="1">
    <location>
        <begin position="181"/>
        <end position="204"/>
    </location>
</feature>
<accession>A0A196SLW5</accession>
<evidence type="ECO:0000256" key="2">
    <source>
        <dbReference type="SAM" id="SignalP"/>
    </source>
</evidence>
<keyword evidence="1" id="KW-0812">Transmembrane</keyword>
<feature type="chain" id="PRO_5008274702" evidence="2">
    <location>
        <begin position="17"/>
        <end position="207"/>
    </location>
</feature>
<keyword evidence="1" id="KW-1133">Transmembrane helix</keyword>
<keyword evidence="1" id="KW-0472">Membrane</keyword>
<evidence type="ECO:0000256" key="1">
    <source>
        <dbReference type="SAM" id="Phobius"/>
    </source>
</evidence>
<feature type="signal peptide" evidence="2">
    <location>
        <begin position="1"/>
        <end position="16"/>
    </location>
</feature>
<name>A0A196SLW5_BLAHN</name>